<sequence length="91" mass="10524">MNKLIEGFNEKKIDRPLLAVDEREQIRQTLQAAIKERLPVQLSHYKDGFIKQTICYPSCLDPLSEQLIVYDAYGMKIKYDLSDVTDVQFGS</sequence>
<dbReference type="RefSeq" id="WP_253065112.1">
    <property type="nucleotide sequence ID" value="NZ_JAMXWM010000036.1"/>
</dbReference>
<keyword evidence="2" id="KW-1185">Reference proteome</keyword>
<protein>
    <submittedName>
        <fullName evidence="1">YolD-like family protein</fullName>
    </submittedName>
</protein>
<accession>A0ABW5S1H8</accession>
<dbReference type="EMBL" id="JBHUMQ010000011">
    <property type="protein sequence ID" value="MFD2692872.1"/>
    <property type="molecule type" value="Genomic_DNA"/>
</dbReference>
<evidence type="ECO:0000313" key="1">
    <source>
        <dbReference type="EMBL" id="MFD2692872.1"/>
    </source>
</evidence>
<name>A0ABW5S1H8_9BACL</name>
<comment type="caution">
    <text evidence="1">The sequence shown here is derived from an EMBL/GenBank/DDBJ whole genome shotgun (WGS) entry which is preliminary data.</text>
</comment>
<dbReference type="Proteomes" id="UP001597399">
    <property type="component" value="Unassembled WGS sequence"/>
</dbReference>
<reference evidence="2" key="1">
    <citation type="journal article" date="2019" name="Int. J. Syst. Evol. Microbiol.">
        <title>The Global Catalogue of Microorganisms (GCM) 10K type strain sequencing project: providing services to taxonomists for standard genome sequencing and annotation.</title>
        <authorList>
            <consortium name="The Broad Institute Genomics Platform"/>
            <consortium name="The Broad Institute Genome Sequencing Center for Infectious Disease"/>
            <person name="Wu L."/>
            <person name="Ma J."/>
        </authorList>
    </citation>
    <scope>NUCLEOTIDE SEQUENCE [LARGE SCALE GENOMIC DNA]</scope>
    <source>
        <strain evidence="2">TISTR 2466</strain>
    </source>
</reference>
<organism evidence="1 2">
    <name type="scientific">Sporolactobacillus shoreicorticis</name>
    <dbReference type="NCBI Taxonomy" id="1923877"/>
    <lineage>
        <taxon>Bacteria</taxon>
        <taxon>Bacillati</taxon>
        <taxon>Bacillota</taxon>
        <taxon>Bacilli</taxon>
        <taxon>Bacillales</taxon>
        <taxon>Sporolactobacillaceae</taxon>
        <taxon>Sporolactobacillus</taxon>
    </lineage>
</organism>
<dbReference type="InterPro" id="IPR014962">
    <property type="entry name" value="YolD"/>
</dbReference>
<evidence type="ECO:0000313" key="2">
    <source>
        <dbReference type="Proteomes" id="UP001597399"/>
    </source>
</evidence>
<proteinExistence type="predicted"/>
<dbReference type="Pfam" id="PF08863">
    <property type="entry name" value="YolD"/>
    <property type="match status" value="1"/>
</dbReference>
<gene>
    <name evidence="1" type="ORF">ACFSUE_04395</name>
</gene>